<dbReference type="InterPro" id="IPR011991">
    <property type="entry name" value="ArsR-like_HTH"/>
</dbReference>
<keyword evidence="2" id="KW-0238">DNA-binding</keyword>
<dbReference type="InterPro" id="IPR036388">
    <property type="entry name" value="WH-like_DNA-bd_sf"/>
</dbReference>
<dbReference type="InterPro" id="IPR036390">
    <property type="entry name" value="WH_DNA-bd_sf"/>
</dbReference>
<dbReference type="GO" id="GO:0003700">
    <property type="term" value="F:DNA-binding transcription factor activity"/>
    <property type="evidence" value="ECO:0007669"/>
    <property type="project" value="InterPro"/>
</dbReference>
<dbReference type="PANTHER" id="PTHR33154">
    <property type="entry name" value="TRANSCRIPTIONAL REGULATOR, ARSR FAMILY"/>
    <property type="match status" value="1"/>
</dbReference>
<proteinExistence type="predicted"/>
<evidence type="ECO:0000256" key="2">
    <source>
        <dbReference type="ARBA" id="ARBA00023125"/>
    </source>
</evidence>
<keyword evidence="1" id="KW-0805">Transcription regulation</keyword>
<keyword evidence="3" id="KW-0804">Transcription</keyword>
<gene>
    <name evidence="5" type="ordered locus">Plabr_2662</name>
</gene>
<dbReference type="SMART" id="SM00418">
    <property type="entry name" value="HTH_ARSR"/>
    <property type="match status" value="1"/>
</dbReference>
<dbReference type="AlphaFoldDB" id="F0SRU6"/>
<protein>
    <submittedName>
        <fullName evidence="5">Transcriptional regulator, ArsR family</fullName>
    </submittedName>
</protein>
<dbReference type="PROSITE" id="PS50987">
    <property type="entry name" value="HTH_ARSR_2"/>
    <property type="match status" value="1"/>
</dbReference>
<dbReference type="GO" id="GO:0003677">
    <property type="term" value="F:DNA binding"/>
    <property type="evidence" value="ECO:0007669"/>
    <property type="project" value="UniProtKB-KW"/>
</dbReference>
<sequence>MITPMPESKNVPTETTLRDRTPMQTDIDEQLEKDLVQVFKLLADETRLRILMYLLSDKELHVTALCDRLKQSQPAVSHHLALMRVAGLIEARRDGKHNFYSIRSIHFYRLLSEFFSAMKNDGQEIRFDDFILSRQG</sequence>
<dbReference type="EMBL" id="CP002546">
    <property type="protein sequence ID" value="ADY60262.1"/>
    <property type="molecule type" value="Genomic_DNA"/>
</dbReference>
<dbReference type="CDD" id="cd00090">
    <property type="entry name" value="HTH_ARSR"/>
    <property type="match status" value="1"/>
</dbReference>
<dbReference type="PANTHER" id="PTHR33154:SF33">
    <property type="entry name" value="TRANSCRIPTIONAL REPRESSOR SDPR"/>
    <property type="match status" value="1"/>
</dbReference>
<evidence type="ECO:0000313" key="5">
    <source>
        <dbReference type="EMBL" id="ADY60262.1"/>
    </source>
</evidence>
<dbReference type="HOGENOM" id="CLU_097806_7_2_0"/>
<evidence type="ECO:0000256" key="3">
    <source>
        <dbReference type="ARBA" id="ARBA00023163"/>
    </source>
</evidence>
<dbReference type="SUPFAM" id="SSF46785">
    <property type="entry name" value="Winged helix' DNA-binding domain"/>
    <property type="match status" value="1"/>
</dbReference>
<dbReference type="InterPro" id="IPR001845">
    <property type="entry name" value="HTH_ArsR_DNA-bd_dom"/>
</dbReference>
<evidence type="ECO:0000256" key="1">
    <source>
        <dbReference type="ARBA" id="ARBA00023015"/>
    </source>
</evidence>
<reference evidence="6" key="1">
    <citation type="submission" date="2011-02" db="EMBL/GenBank/DDBJ databases">
        <title>The complete genome of Planctomyces brasiliensis DSM 5305.</title>
        <authorList>
            <person name="Lucas S."/>
            <person name="Copeland A."/>
            <person name="Lapidus A."/>
            <person name="Bruce D."/>
            <person name="Goodwin L."/>
            <person name="Pitluck S."/>
            <person name="Kyrpides N."/>
            <person name="Mavromatis K."/>
            <person name="Pagani I."/>
            <person name="Ivanova N."/>
            <person name="Ovchinnikova G."/>
            <person name="Lu M."/>
            <person name="Detter J.C."/>
            <person name="Han C."/>
            <person name="Land M."/>
            <person name="Hauser L."/>
            <person name="Markowitz V."/>
            <person name="Cheng J.-F."/>
            <person name="Hugenholtz P."/>
            <person name="Woyke T."/>
            <person name="Wu D."/>
            <person name="Tindall B."/>
            <person name="Pomrenke H.G."/>
            <person name="Brambilla E."/>
            <person name="Klenk H.-P."/>
            <person name="Eisen J.A."/>
        </authorList>
    </citation>
    <scope>NUCLEOTIDE SEQUENCE [LARGE SCALE GENOMIC DNA]</scope>
    <source>
        <strain evidence="6">ATCC 49424 / DSM 5305 / JCM 21570 / NBRC 103401 / IFAM 1448</strain>
    </source>
</reference>
<dbReference type="Pfam" id="PF01022">
    <property type="entry name" value="HTH_5"/>
    <property type="match status" value="1"/>
</dbReference>
<dbReference type="PRINTS" id="PR00778">
    <property type="entry name" value="HTHARSR"/>
</dbReference>
<organism evidence="5 6">
    <name type="scientific">Rubinisphaera brasiliensis (strain ATCC 49424 / DSM 5305 / JCM 21570 / IAM 15109 / NBRC 103401 / IFAM 1448)</name>
    <name type="common">Planctomyces brasiliensis</name>
    <dbReference type="NCBI Taxonomy" id="756272"/>
    <lineage>
        <taxon>Bacteria</taxon>
        <taxon>Pseudomonadati</taxon>
        <taxon>Planctomycetota</taxon>
        <taxon>Planctomycetia</taxon>
        <taxon>Planctomycetales</taxon>
        <taxon>Planctomycetaceae</taxon>
        <taxon>Rubinisphaera</taxon>
    </lineage>
</organism>
<accession>F0SRU6</accession>
<name>F0SRU6_RUBBR</name>
<dbReference type="KEGG" id="pbs:Plabr_2662"/>
<feature type="domain" description="HTH arsR-type" evidence="4">
    <location>
        <begin position="27"/>
        <end position="122"/>
    </location>
</feature>
<evidence type="ECO:0000259" key="4">
    <source>
        <dbReference type="PROSITE" id="PS50987"/>
    </source>
</evidence>
<dbReference type="RefSeq" id="WP_013628986.1">
    <property type="nucleotide sequence ID" value="NC_015174.1"/>
</dbReference>
<dbReference type="STRING" id="756272.Plabr_2662"/>
<dbReference type="Proteomes" id="UP000006860">
    <property type="component" value="Chromosome"/>
</dbReference>
<keyword evidence="6" id="KW-1185">Reference proteome</keyword>
<evidence type="ECO:0000313" key="6">
    <source>
        <dbReference type="Proteomes" id="UP000006860"/>
    </source>
</evidence>
<dbReference type="InterPro" id="IPR051081">
    <property type="entry name" value="HTH_MetalResp_TranReg"/>
</dbReference>
<dbReference type="eggNOG" id="COG0640">
    <property type="taxonomic scope" value="Bacteria"/>
</dbReference>
<dbReference type="NCBIfam" id="NF033788">
    <property type="entry name" value="HTH_metalloreg"/>
    <property type="match status" value="1"/>
</dbReference>
<dbReference type="Gene3D" id="1.10.10.10">
    <property type="entry name" value="Winged helix-like DNA-binding domain superfamily/Winged helix DNA-binding domain"/>
    <property type="match status" value="1"/>
</dbReference>